<keyword evidence="1" id="KW-0732">Signal</keyword>
<organism evidence="3 4">
    <name type="scientific">Pseudorhodobacter antarcticus</name>
    <dbReference type="NCBI Taxonomy" id="1077947"/>
    <lineage>
        <taxon>Bacteria</taxon>
        <taxon>Pseudomonadati</taxon>
        <taxon>Pseudomonadota</taxon>
        <taxon>Alphaproteobacteria</taxon>
        <taxon>Rhodobacterales</taxon>
        <taxon>Paracoccaceae</taxon>
        <taxon>Pseudorhodobacter</taxon>
    </lineage>
</organism>
<dbReference type="InterPro" id="IPR011992">
    <property type="entry name" value="EF-hand-dom_pair"/>
</dbReference>
<dbReference type="RefSeq" id="WP_050521411.1">
    <property type="nucleotide sequence ID" value="NZ_FOCO01000001.1"/>
</dbReference>
<feature type="domain" description="EF-hand" evidence="2">
    <location>
        <begin position="41"/>
        <end position="76"/>
    </location>
</feature>
<feature type="signal peptide" evidence="1">
    <location>
        <begin position="1"/>
        <end position="20"/>
    </location>
</feature>
<sequence length="77" mass="8073">MTRLMIALGLIAGLSAPALAQDLPIDADANGAWSMDELKVTYPNLTEEVFAAMDTTADGQIDVGEYEAAMGANLLSQ</sequence>
<feature type="chain" id="PRO_5010234860" description="EF-hand domain-containing protein" evidence="1">
    <location>
        <begin position="21"/>
        <end position="77"/>
    </location>
</feature>
<accession>A0A1H8AK55</accession>
<dbReference type="OrthoDB" id="5470953at2"/>
<name>A0A1H8AK55_9RHOB</name>
<dbReference type="Proteomes" id="UP000183002">
    <property type="component" value="Unassembled WGS sequence"/>
</dbReference>
<reference evidence="3 4" key="1">
    <citation type="submission" date="2016-10" db="EMBL/GenBank/DDBJ databases">
        <authorList>
            <person name="de Groot N.N."/>
        </authorList>
    </citation>
    <scope>NUCLEOTIDE SEQUENCE [LARGE SCALE GENOMIC DNA]</scope>
    <source>
        <strain evidence="3 4">CGMCC 1.10836</strain>
    </source>
</reference>
<evidence type="ECO:0000259" key="2">
    <source>
        <dbReference type="PROSITE" id="PS50222"/>
    </source>
</evidence>
<gene>
    <name evidence="3" type="ORF">SAMN05216227_1001142</name>
</gene>
<dbReference type="GO" id="GO:0005509">
    <property type="term" value="F:calcium ion binding"/>
    <property type="evidence" value="ECO:0007669"/>
    <property type="project" value="InterPro"/>
</dbReference>
<dbReference type="Gene3D" id="1.10.238.10">
    <property type="entry name" value="EF-hand"/>
    <property type="match status" value="1"/>
</dbReference>
<evidence type="ECO:0000313" key="3">
    <source>
        <dbReference type="EMBL" id="SEM70238.1"/>
    </source>
</evidence>
<keyword evidence="4" id="KW-1185">Reference proteome</keyword>
<dbReference type="InterPro" id="IPR002048">
    <property type="entry name" value="EF_hand_dom"/>
</dbReference>
<protein>
    <recommendedName>
        <fullName evidence="2">EF-hand domain-containing protein</fullName>
    </recommendedName>
</protein>
<proteinExistence type="predicted"/>
<dbReference type="PROSITE" id="PS50222">
    <property type="entry name" value="EF_HAND_2"/>
    <property type="match status" value="1"/>
</dbReference>
<dbReference type="EMBL" id="FOCO01000001">
    <property type="protein sequence ID" value="SEM70238.1"/>
    <property type="molecule type" value="Genomic_DNA"/>
</dbReference>
<dbReference type="SUPFAM" id="SSF47473">
    <property type="entry name" value="EF-hand"/>
    <property type="match status" value="1"/>
</dbReference>
<evidence type="ECO:0000313" key="4">
    <source>
        <dbReference type="Proteomes" id="UP000183002"/>
    </source>
</evidence>
<evidence type="ECO:0000256" key="1">
    <source>
        <dbReference type="SAM" id="SignalP"/>
    </source>
</evidence>
<dbReference type="AlphaFoldDB" id="A0A1H8AK55"/>